<dbReference type="InterPro" id="IPR016024">
    <property type="entry name" value="ARM-type_fold"/>
</dbReference>
<evidence type="ECO:0000313" key="5">
    <source>
        <dbReference type="Proteomes" id="UP000000709"/>
    </source>
</evidence>
<feature type="domain" description="Interferon-related developmental regulator N-terminal" evidence="3">
    <location>
        <begin position="294"/>
        <end position="427"/>
    </location>
</feature>
<dbReference type="STRING" id="619300.G3AT62"/>
<name>G3AT62_SPAPN</name>
<dbReference type="SUPFAM" id="SSF48371">
    <property type="entry name" value="ARM repeat"/>
    <property type="match status" value="1"/>
</dbReference>
<sequence length="569" mass="64657">MSRRHLLKRRGDGTHTPKSGASSRAPSAARTPLRSADDSDAEDDANGEQDLFKLEELLREKLANLQQAEVGEMNKEDRISVGDRRQYEADSLNKFRIQSEATGVTDIIVSLSFSRADVSSSSRELLLAQLYKVIISRPLSVVNEENAGTANYVDEDKVSKLISIFNEGDYRSDFEFLYLYKSIIALLCSDIDDFSTLISTDFLAKITQLLVEPATSIITNENKANIISGYVVLNLILHHGASAFGIEDQIAMLMELAEGYTASSSALKRQVEMGDREHATFITDKNMDKRLIQEANSKVTEEAGVAIAALHGVACFLTLLTRGTFLNDILQDLMIKLVPILDNDENRDIAKAAARAIGVVYEMFDYDEEESEDEEPDMDYNVNSPYYEQESLFAILERLTNLSSKKVSKRDKKEINSIFRNIKNTVESYVDPKQRVQIYKRSPEGIEILGNTIDSTSIKLSKYKVLRINTWCLHARLRHLRWCFSFGLHNQLISDDGFQDILKEPENEYNSYGLNHDEIDDSLLHEENAQVLHEYLDYKHSADEKTRKEKRKKERRSKLNEHLQSLALE</sequence>
<dbReference type="InterPro" id="IPR039777">
    <property type="entry name" value="IFRD"/>
</dbReference>
<feature type="region of interest" description="Disordered" evidence="2">
    <location>
        <begin position="542"/>
        <end position="569"/>
    </location>
</feature>
<dbReference type="InParanoid" id="G3AT62"/>
<gene>
    <name evidence="4" type="ORF">SPAPADRAFT_156121</name>
</gene>
<dbReference type="HOGENOM" id="CLU_528991_0_0_1"/>
<dbReference type="InterPro" id="IPR007701">
    <property type="entry name" value="Interferon-rel_develop_reg_N"/>
</dbReference>
<feature type="region of interest" description="Disordered" evidence="2">
    <location>
        <begin position="1"/>
        <end position="46"/>
    </location>
</feature>
<feature type="compositionally biased region" description="Low complexity" evidence="2">
    <location>
        <begin position="17"/>
        <end position="34"/>
    </location>
</feature>
<dbReference type="PANTHER" id="PTHR12354">
    <property type="entry name" value="INTERFERON-RELATED DEVELOPMENTAL REGULATOR"/>
    <property type="match status" value="1"/>
</dbReference>
<dbReference type="AlphaFoldDB" id="G3AT62"/>
<evidence type="ECO:0000259" key="3">
    <source>
        <dbReference type="Pfam" id="PF05004"/>
    </source>
</evidence>
<comment type="similarity">
    <text evidence="1">Belongs to the IFRD family.</text>
</comment>
<dbReference type="Proteomes" id="UP000000709">
    <property type="component" value="Unassembled WGS sequence"/>
</dbReference>
<dbReference type="GeneID" id="18871043"/>
<protein>
    <recommendedName>
        <fullName evidence="3">Interferon-related developmental regulator N-terminal domain-containing protein</fullName>
    </recommendedName>
</protein>
<dbReference type="Pfam" id="PF05004">
    <property type="entry name" value="IFRD"/>
    <property type="match status" value="1"/>
</dbReference>
<dbReference type="PANTHER" id="PTHR12354:SF1">
    <property type="entry name" value="INTERFERON-RELATED DEVELOPMENTAL REGULATOR 1"/>
    <property type="match status" value="1"/>
</dbReference>
<dbReference type="RefSeq" id="XP_007376857.1">
    <property type="nucleotide sequence ID" value="XM_007376795.1"/>
</dbReference>
<proteinExistence type="inferred from homology"/>
<dbReference type="KEGG" id="spaa:SPAPADRAFT_156121"/>
<dbReference type="EMBL" id="GL996504">
    <property type="protein sequence ID" value="EGW30824.1"/>
    <property type="molecule type" value="Genomic_DNA"/>
</dbReference>
<evidence type="ECO:0000256" key="1">
    <source>
        <dbReference type="ARBA" id="ARBA00008828"/>
    </source>
</evidence>
<organism evidence="5">
    <name type="scientific">Spathaspora passalidarum (strain NRRL Y-27907 / 11-Y1)</name>
    <dbReference type="NCBI Taxonomy" id="619300"/>
    <lineage>
        <taxon>Eukaryota</taxon>
        <taxon>Fungi</taxon>
        <taxon>Dikarya</taxon>
        <taxon>Ascomycota</taxon>
        <taxon>Saccharomycotina</taxon>
        <taxon>Pichiomycetes</taxon>
        <taxon>Debaryomycetaceae</taxon>
        <taxon>Spathaspora</taxon>
    </lineage>
</organism>
<evidence type="ECO:0000256" key="2">
    <source>
        <dbReference type="SAM" id="MobiDB-lite"/>
    </source>
</evidence>
<dbReference type="eggNOG" id="ENOG502S10Q">
    <property type="taxonomic scope" value="Eukaryota"/>
</dbReference>
<evidence type="ECO:0000313" key="4">
    <source>
        <dbReference type="EMBL" id="EGW30824.1"/>
    </source>
</evidence>
<keyword evidence="5" id="KW-1185">Reference proteome</keyword>
<reference evidence="4 5" key="1">
    <citation type="journal article" date="2011" name="Proc. Natl. Acad. Sci. U.S.A.">
        <title>Comparative genomics of xylose-fermenting fungi for enhanced biofuel production.</title>
        <authorList>
            <person name="Wohlbach D.J."/>
            <person name="Kuo A."/>
            <person name="Sato T.K."/>
            <person name="Potts K.M."/>
            <person name="Salamov A.A."/>
            <person name="LaButti K.M."/>
            <person name="Sun H."/>
            <person name="Clum A."/>
            <person name="Pangilinan J.L."/>
            <person name="Lindquist E.A."/>
            <person name="Lucas S."/>
            <person name="Lapidus A."/>
            <person name="Jin M."/>
            <person name="Gunawan C."/>
            <person name="Balan V."/>
            <person name="Dale B.E."/>
            <person name="Jeffries T.W."/>
            <person name="Zinkel R."/>
            <person name="Barry K.W."/>
            <person name="Grigoriev I.V."/>
            <person name="Gasch A.P."/>
        </authorList>
    </citation>
    <scope>NUCLEOTIDE SEQUENCE [LARGE SCALE GENOMIC DNA]</scope>
    <source>
        <strain evidence="5">NRRL Y-27907 / 11-Y1</strain>
    </source>
</reference>
<accession>G3AT62</accession>
<dbReference type="OrthoDB" id="18978at2759"/>
<dbReference type="OMA" id="SPYYEQE"/>